<feature type="domain" description="AAA+ ATPase" evidence="3">
    <location>
        <begin position="244"/>
        <end position="383"/>
    </location>
</feature>
<dbReference type="PANTHER" id="PTHR23077:SF27">
    <property type="entry name" value="ATPASE FAMILY GENE 2 PROTEIN HOMOLOG A"/>
    <property type="match status" value="1"/>
</dbReference>
<gene>
    <name evidence="4" type="ORF">CANCADRAFT_30202</name>
</gene>
<dbReference type="InterPro" id="IPR003593">
    <property type="entry name" value="AAA+_ATPase"/>
</dbReference>
<dbReference type="GO" id="GO:0034214">
    <property type="term" value="P:protein hexamerization"/>
    <property type="evidence" value="ECO:0007669"/>
    <property type="project" value="EnsemblFungi"/>
</dbReference>
<organism evidence="4 5">
    <name type="scientific">Tortispora caseinolytica NRRL Y-17796</name>
    <dbReference type="NCBI Taxonomy" id="767744"/>
    <lineage>
        <taxon>Eukaryota</taxon>
        <taxon>Fungi</taxon>
        <taxon>Dikarya</taxon>
        <taxon>Ascomycota</taxon>
        <taxon>Saccharomycotina</taxon>
        <taxon>Trigonopsidomycetes</taxon>
        <taxon>Trigonopsidales</taxon>
        <taxon>Trigonopsidaceae</taxon>
        <taxon>Tortispora</taxon>
    </lineage>
</organism>
<keyword evidence="2" id="KW-0067">ATP-binding</keyword>
<dbReference type="GO" id="GO:0016887">
    <property type="term" value="F:ATP hydrolysis activity"/>
    <property type="evidence" value="ECO:0007669"/>
    <property type="project" value="EnsemblFungi"/>
</dbReference>
<keyword evidence="5" id="KW-1185">Reference proteome</keyword>
<accession>A0A1E4TJI8</accession>
<dbReference type="PROSITE" id="PS00674">
    <property type="entry name" value="AAA"/>
    <property type="match status" value="2"/>
</dbReference>
<dbReference type="SMART" id="SM00382">
    <property type="entry name" value="AAA"/>
    <property type="match status" value="2"/>
</dbReference>
<dbReference type="InterPro" id="IPR050168">
    <property type="entry name" value="AAA_ATPase_domain"/>
</dbReference>
<evidence type="ECO:0000256" key="2">
    <source>
        <dbReference type="ARBA" id="ARBA00022840"/>
    </source>
</evidence>
<dbReference type="OrthoDB" id="27435at2759"/>
<dbReference type="CDD" id="cd19503">
    <property type="entry name" value="RecA-like_CDC48_NLV2_r1-like"/>
    <property type="match status" value="1"/>
</dbReference>
<dbReference type="GO" id="GO:0005524">
    <property type="term" value="F:ATP binding"/>
    <property type="evidence" value="ECO:0007669"/>
    <property type="project" value="UniProtKB-KW"/>
</dbReference>
<evidence type="ECO:0000259" key="3">
    <source>
        <dbReference type="SMART" id="SM00382"/>
    </source>
</evidence>
<name>A0A1E4TJI8_9ASCO</name>
<dbReference type="GO" id="GO:0030687">
    <property type="term" value="C:preribosome, large subunit precursor"/>
    <property type="evidence" value="ECO:0007669"/>
    <property type="project" value="EnsemblFungi"/>
</dbReference>
<dbReference type="GO" id="GO:0005737">
    <property type="term" value="C:cytoplasm"/>
    <property type="evidence" value="ECO:0007669"/>
    <property type="project" value="TreeGrafter"/>
</dbReference>
<dbReference type="Pfam" id="PF00004">
    <property type="entry name" value="AAA"/>
    <property type="match status" value="2"/>
</dbReference>
<dbReference type="InterPro" id="IPR003960">
    <property type="entry name" value="ATPase_AAA_CS"/>
</dbReference>
<dbReference type="EMBL" id="KV453841">
    <property type="protein sequence ID" value="ODV91911.1"/>
    <property type="molecule type" value="Genomic_DNA"/>
</dbReference>
<sequence length="744" mass="82037">MASKSKRTSQIEPRASPKEAEFTVRKQINVAIDAQMQAYIDPVVFRKVFTDGDLVSITKDGMLCGYAEIQPLSKPTLDPAQIQLSPVLREQCDILTGDRVAISKFAFPESVVSEVLVYVDGLSNPEVEQSVRSLFSTLKYICKGYKYALEDSGSVHVCDILTKQNEAVSLYGAAEPGDTEAQIFSVPEVYTLTFADSTESRLKSPFEVTYDSIGGLDKEISMLRMFVDLPLNRPEIFAHFGVPAVRGVLLHGPPGTGKTMLLRAVASETKARLITINGPSIISKYLGESEAALRKRFEEAHNNQPAIIFLDEIDALAPRRDDDDSGQAEARLVGTLLTLMDGTASSSTSRVVVIGATNRPNSIDPALRRPGRFDKEIEVGIPDAAARLDIMRILLSKIPHDLHEDDIEHLAGKTHGYVGADLSSLCQEAALSSIERNDDIIQDKTSDEYLNLRVTLSDFQAAINKVRPSAMREIFLEPPTTRFSEIGGQEEVKQKLREMVEWPLTKSDTFQRLGIQAPKGILLYGPPGCSKTLVAKALATEAGLNFFAVKGPELFNKFVGESEKSVRDLFRKARAVRPSIIFFDEIDAMASSRETHSSGADRILTTLLNEMDGIESLDGVVVLAASNRPEVIDSALLRPGRIDRLVYVSPPDREARTKIFEITLAKMSVADDVTAERLADKADRMSGAEIVAACQEAGLQAMNENIDALCIEWRHFESALLKARRGITDEMIEFYEQFRRSTTL</sequence>
<evidence type="ECO:0000313" key="4">
    <source>
        <dbReference type="EMBL" id="ODV91911.1"/>
    </source>
</evidence>
<dbReference type="Proteomes" id="UP000095023">
    <property type="component" value="Unassembled WGS sequence"/>
</dbReference>
<dbReference type="FunFam" id="3.40.50.300:FF:001985">
    <property type="entry name" value="Chromosome 9, whole genome shotgun sequence"/>
    <property type="match status" value="1"/>
</dbReference>
<dbReference type="FunFam" id="1.10.8.60:FF:000133">
    <property type="entry name" value="AAA family ATPase"/>
    <property type="match status" value="1"/>
</dbReference>
<dbReference type="GO" id="GO:0042273">
    <property type="term" value="P:ribosomal large subunit biogenesis"/>
    <property type="evidence" value="ECO:0007669"/>
    <property type="project" value="EnsemblFungi"/>
</dbReference>
<dbReference type="PANTHER" id="PTHR23077">
    <property type="entry name" value="AAA-FAMILY ATPASE"/>
    <property type="match status" value="1"/>
</dbReference>
<reference evidence="5" key="1">
    <citation type="submission" date="2016-02" db="EMBL/GenBank/DDBJ databases">
        <title>Comparative genomics of biotechnologically important yeasts.</title>
        <authorList>
            <consortium name="DOE Joint Genome Institute"/>
            <person name="Riley R."/>
            <person name="Haridas S."/>
            <person name="Wolfe K.H."/>
            <person name="Lopes M.R."/>
            <person name="Hittinger C.T."/>
            <person name="Goker M."/>
            <person name="Salamov A."/>
            <person name="Wisecaver J."/>
            <person name="Long T.M."/>
            <person name="Aerts A.L."/>
            <person name="Barry K."/>
            <person name="Choi C."/>
            <person name="Clum A."/>
            <person name="Coughlan A.Y."/>
            <person name="Deshpande S."/>
            <person name="Douglass A.P."/>
            <person name="Hanson S.J."/>
            <person name="Klenk H.-P."/>
            <person name="Labutti K."/>
            <person name="Lapidus A."/>
            <person name="Lindquist E."/>
            <person name="Lipzen A."/>
            <person name="Meier-Kolthoff J.P."/>
            <person name="Ohm R.A."/>
            <person name="Otillar R.P."/>
            <person name="Pangilinan J."/>
            <person name="Peng Y."/>
            <person name="Rokas A."/>
            <person name="Rosa C.A."/>
            <person name="Scheuner C."/>
            <person name="Sibirny A.A."/>
            <person name="Slot J.C."/>
            <person name="Stielow J.B."/>
            <person name="Sun H."/>
            <person name="Kurtzman C.P."/>
            <person name="Blackwell M."/>
            <person name="Jeffries T.W."/>
            <person name="Grigoriev I.V."/>
        </authorList>
    </citation>
    <scope>NUCLEOTIDE SEQUENCE [LARGE SCALE GENOMIC DNA]</scope>
    <source>
        <strain evidence="5">NRRL Y-17796</strain>
    </source>
</reference>
<dbReference type="Pfam" id="PF17862">
    <property type="entry name" value="AAA_lid_3"/>
    <property type="match status" value="2"/>
</dbReference>
<protein>
    <recommendedName>
        <fullName evidence="3">AAA+ ATPase domain-containing protein</fullName>
    </recommendedName>
</protein>
<dbReference type="InterPro" id="IPR027417">
    <property type="entry name" value="P-loop_NTPase"/>
</dbReference>
<dbReference type="Gene3D" id="3.40.50.300">
    <property type="entry name" value="P-loop containing nucleotide triphosphate hydrolases"/>
    <property type="match status" value="2"/>
</dbReference>
<proteinExistence type="predicted"/>
<dbReference type="InterPro" id="IPR041569">
    <property type="entry name" value="AAA_lid_3"/>
</dbReference>
<feature type="domain" description="AAA+ ATPase" evidence="3">
    <location>
        <begin position="517"/>
        <end position="652"/>
    </location>
</feature>
<dbReference type="FunFam" id="3.40.50.300:FF:000661">
    <property type="entry name" value="calmodulin-interacting protein 111 isoform X1"/>
    <property type="match status" value="1"/>
</dbReference>
<keyword evidence="1" id="KW-0547">Nucleotide-binding</keyword>
<dbReference type="SUPFAM" id="SSF52540">
    <property type="entry name" value="P-loop containing nucleoside triphosphate hydrolases"/>
    <property type="match status" value="2"/>
</dbReference>
<dbReference type="Gene3D" id="1.10.8.60">
    <property type="match status" value="2"/>
</dbReference>
<evidence type="ECO:0000256" key="1">
    <source>
        <dbReference type="ARBA" id="ARBA00022741"/>
    </source>
</evidence>
<dbReference type="CDD" id="cd19511">
    <property type="entry name" value="RecA-like_CDC48_r2-like"/>
    <property type="match status" value="1"/>
</dbReference>
<dbReference type="GO" id="GO:0009410">
    <property type="term" value="P:response to xenobiotic stimulus"/>
    <property type="evidence" value="ECO:0007669"/>
    <property type="project" value="EnsemblFungi"/>
</dbReference>
<evidence type="ECO:0000313" key="5">
    <source>
        <dbReference type="Proteomes" id="UP000095023"/>
    </source>
</evidence>
<dbReference type="InterPro" id="IPR003959">
    <property type="entry name" value="ATPase_AAA_core"/>
</dbReference>
<dbReference type="AlphaFoldDB" id="A0A1E4TJI8"/>